<gene>
    <name evidence="2" type="ORF">GOBAR_AA15911</name>
</gene>
<evidence type="ECO:0000256" key="1">
    <source>
        <dbReference type="SAM" id="MobiDB-lite"/>
    </source>
</evidence>
<sequence>MCPAPVGKSNNVKEKTSGTLGSSEPVNCNEEATYEPWMVVERRNGRGQKKMRNQREGVSNKVSSGSRFLALNDLENLEKDNGAVNEAMSGKSGAKIRAKKWGGSEPVSKWTKAWDLVLVGLVQLKKISGWVVIISDPKERQNESGMDVANLDVNGQLGDKGGSSRNGKKLNQTIRNREDKFKLVAIARVPLTEFLNSMVELINAQLDMEMDKGLEAFKGNHTSGSGNSKQ</sequence>
<feature type="region of interest" description="Disordered" evidence="1">
    <location>
        <begin position="1"/>
        <end position="27"/>
    </location>
</feature>
<feature type="compositionally biased region" description="Polar residues" evidence="1">
    <location>
        <begin position="17"/>
        <end position="26"/>
    </location>
</feature>
<reference evidence="2 3" key="1">
    <citation type="submission" date="2015-01" db="EMBL/GenBank/DDBJ databases">
        <title>Genome of allotetraploid Gossypium barbadense reveals genomic plasticity and fiber elongation in cotton evolution.</title>
        <authorList>
            <person name="Chen X."/>
            <person name="Liu X."/>
            <person name="Zhao B."/>
            <person name="Zheng H."/>
            <person name="Hu Y."/>
            <person name="Lu G."/>
            <person name="Yang C."/>
            <person name="Chen J."/>
            <person name="Shan C."/>
            <person name="Zhang L."/>
            <person name="Zhou Y."/>
            <person name="Wang L."/>
            <person name="Guo W."/>
            <person name="Bai Y."/>
            <person name="Ruan J."/>
            <person name="Shangguan X."/>
            <person name="Mao Y."/>
            <person name="Jiang J."/>
            <person name="Zhu Y."/>
            <person name="Lei J."/>
            <person name="Kang H."/>
            <person name="Chen S."/>
            <person name="He X."/>
            <person name="Wang R."/>
            <person name="Wang Y."/>
            <person name="Chen J."/>
            <person name="Wang L."/>
            <person name="Yu S."/>
            <person name="Wang B."/>
            <person name="Wei J."/>
            <person name="Song S."/>
            <person name="Lu X."/>
            <person name="Gao Z."/>
            <person name="Gu W."/>
            <person name="Deng X."/>
            <person name="Ma D."/>
            <person name="Wang S."/>
            <person name="Liang W."/>
            <person name="Fang L."/>
            <person name="Cai C."/>
            <person name="Zhu X."/>
            <person name="Zhou B."/>
            <person name="Zhang Y."/>
            <person name="Chen Z."/>
            <person name="Xu S."/>
            <person name="Zhu R."/>
            <person name="Wang S."/>
            <person name="Zhang T."/>
            <person name="Zhao G."/>
        </authorList>
    </citation>
    <scope>NUCLEOTIDE SEQUENCE [LARGE SCALE GENOMIC DNA]</scope>
    <source>
        <strain evidence="3">cv. Xinhai21</strain>
        <tissue evidence="2">Leaf</tissue>
    </source>
</reference>
<dbReference type="EMBL" id="KZ664552">
    <property type="protein sequence ID" value="PPS04758.1"/>
    <property type="molecule type" value="Genomic_DNA"/>
</dbReference>
<dbReference type="OrthoDB" id="10461108at2759"/>
<accession>A0A2P5XN22</accession>
<organism evidence="2 3">
    <name type="scientific">Gossypium barbadense</name>
    <name type="common">Sea Island cotton</name>
    <name type="synonym">Hibiscus barbadensis</name>
    <dbReference type="NCBI Taxonomy" id="3634"/>
    <lineage>
        <taxon>Eukaryota</taxon>
        <taxon>Viridiplantae</taxon>
        <taxon>Streptophyta</taxon>
        <taxon>Embryophyta</taxon>
        <taxon>Tracheophyta</taxon>
        <taxon>Spermatophyta</taxon>
        <taxon>Magnoliopsida</taxon>
        <taxon>eudicotyledons</taxon>
        <taxon>Gunneridae</taxon>
        <taxon>Pentapetalae</taxon>
        <taxon>rosids</taxon>
        <taxon>malvids</taxon>
        <taxon>Malvales</taxon>
        <taxon>Malvaceae</taxon>
        <taxon>Malvoideae</taxon>
        <taxon>Gossypium</taxon>
    </lineage>
</organism>
<feature type="region of interest" description="Disordered" evidence="1">
    <location>
        <begin position="42"/>
        <end position="62"/>
    </location>
</feature>
<proteinExistence type="predicted"/>
<protein>
    <submittedName>
        <fullName evidence="2">Uncharacterized protein</fullName>
    </submittedName>
</protein>
<name>A0A2P5XN22_GOSBA</name>
<evidence type="ECO:0000313" key="3">
    <source>
        <dbReference type="Proteomes" id="UP000239757"/>
    </source>
</evidence>
<evidence type="ECO:0000313" key="2">
    <source>
        <dbReference type="EMBL" id="PPS04758.1"/>
    </source>
</evidence>
<dbReference type="AlphaFoldDB" id="A0A2P5XN22"/>
<dbReference type="Proteomes" id="UP000239757">
    <property type="component" value="Unassembled WGS sequence"/>
</dbReference>